<reference evidence="2" key="1">
    <citation type="submission" date="2019-08" db="EMBL/GenBank/DDBJ databases">
        <authorList>
            <person name="Kucharzyk K."/>
            <person name="Murdoch R.W."/>
            <person name="Higgins S."/>
            <person name="Loffler F."/>
        </authorList>
    </citation>
    <scope>NUCLEOTIDE SEQUENCE</scope>
</reference>
<feature type="compositionally biased region" description="Polar residues" evidence="1">
    <location>
        <begin position="34"/>
        <end position="50"/>
    </location>
</feature>
<name>A0A645HM51_9ZZZZ</name>
<organism evidence="2">
    <name type="scientific">bioreactor metagenome</name>
    <dbReference type="NCBI Taxonomy" id="1076179"/>
    <lineage>
        <taxon>unclassified sequences</taxon>
        <taxon>metagenomes</taxon>
        <taxon>ecological metagenomes</taxon>
    </lineage>
</organism>
<comment type="caution">
    <text evidence="2">The sequence shown here is derived from an EMBL/GenBank/DDBJ whole genome shotgun (WGS) entry which is preliminary data.</text>
</comment>
<evidence type="ECO:0000256" key="1">
    <source>
        <dbReference type="SAM" id="MobiDB-lite"/>
    </source>
</evidence>
<dbReference type="EMBL" id="VSSQ01095966">
    <property type="protein sequence ID" value="MPN39880.1"/>
    <property type="molecule type" value="Genomic_DNA"/>
</dbReference>
<proteinExistence type="predicted"/>
<evidence type="ECO:0000313" key="2">
    <source>
        <dbReference type="EMBL" id="MPN39880.1"/>
    </source>
</evidence>
<feature type="compositionally biased region" description="Acidic residues" evidence="1">
    <location>
        <begin position="9"/>
        <end position="31"/>
    </location>
</feature>
<sequence length="50" mass="5317">MSVSPGEVLVDDDTAEDEDGAEEDEDPEGADWQEANSTIASNSATPFFII</sequence>
<accession>A0A645HM51</accession>
<dbReference type="AlphaFoldDB" id="A0A645HM51"/>
<feature type="region of interest" description="Disordered" evidence="1">
    <location>
        <begin position="1"/>
        <end position="50"/>
    </location>
</feature>
<protein>
    <submittedName>
        <fullName evidence="2">Uncharacterized protein</fullName>
    </submittedName>
</protein>
<gene>
    <name evidence="2" type="ORF">SDC9_187414</name>
</gene>